<dbReference type="Proteomes" id="UP001253637">
    <property type="component" value="Segment"/>
</dbReference>
<feature type="compositionally biased region" description="Polar residues" evidence="1">
    <location>
        <begin position="15"/>
        <end position="28"/>
    </location>
</feature>
<organism evidence="2 3">
    <name type="scientific">Pandoravirus japonicus</name>
    <dbReference type="NCBI Taxonomy" id="2823154"/>
    <lineage>
        <taxon>Viruses</taxon>
        <taxon>Pandoravirus</taxon>
    </lineage>
</organism>
<evidence type="ECO:0000313" key="3">
    <source>
        <dbReference type="Proteomes" id="UP001253637"/>
    </source>
</evidence>
<reference evidence="2" key="1">
    <citation type="submission" date="2021-04" db="EMBL/GenBank/DDBJ databases">
        <title>Draft Genome Sequence of Pandoravirus japonicus, Isolated from the Sabaishi River of Niigata, Japan.</title>
        <authorList>
            <person name="Hosokawa N."/>
            <person name="Takahashi H."/>
            <person name="Aoki K."/>
            <person name="Takemura M."/>
        </authorList>
    </citation>
    <scope>NUCLEOTIDE SEQUENCE</scope>
</reference>
<dbReference type="EMBL" id="LC625835">
    <property type="protein sequence ID" value="BCU03368.1"/>
    <property type="molecule type" value="Genomic_DNA"/>
</dbReference>
<proteinExistence type="predicted"/>
<feature type="region of interest" description="Disordered" evidence="1">
    <location>
        <begin position="1"/>
        <end position="51"/>
    </location>
</feature>
<accession>A0A811BNE6</accession>
<protein>
    <submittedName>
        <fullName evidence="2">Uncharacterized protein</fullName>
    </submittedName>
</protein>
<evidence type="ECO:0000256" key="1">
    <source>
        <dbReference type="SAM" id="MobiDB-lite"/>
    </source>
</evidence>
<feature type="region of interest" description="Disordered" evidence="1">
    <location>
        <begin position="79"/>
        <end position="106"/>
    </location>
</feature>
<sequence>MRAPTTVADDPSASALASTAEPNGTLARSITAPDEWTTEPGPARANTTSPRAALLSPATGTIAAASSSATTLGGMALAPTTADGRWRRGAAGGDTEAPSERMASRT</sequence>
<name>A0A811BNE6_9VIRU</name>
<evidence type="ECO:0000313" key="2">
    <source>
        <dbReference type="EMBL" id="BCU03368.1"/>
    </source>
</evidence>